<dbReference type="GO" id="GO:0030170">
    <property type="term" value="F:pyridoxal phosphate binding"/>
    <property type="evidence" value="ECO:0007669"/>
    <property type="project" value="InterPro"/>
</dbReference>
<keyword evidence="6" id="KW-0368">Histidine biosynthesis</keyword>
<evidence type="ECO:0000256" key="4">
    <source>
        <dbReference type="ARBA" id="ARBA00022679"/>
    </source>
</evidence>
<dbReference type="Gene3D" id="3.90.1150.10">
    <property type="entry name" value="Aspartate Aminotransferase, domain 1"/>
    <property type="match status" value="1"/>
</dbReference>
<dbReference type="AlphaFoldDB" id="A0A645AY88"/>
<reference evidence="9" key="1">
    <citation type="submission" date="2019-08" db="EMBL/GenBank/DDBJ databases">
        <authorList>
            <person name="Kucharzyk K."/>
            <person name="Murdoch R.W."/>
            <person name="Higgins S."/>
            <person name="Loffler F."/>
        </authorList>
    </citation>
    <scope>NUCLEOTIDE SEQUENCE</scope>
</reference>
<dbReference type="InterPro" id="IPR001917">
    <property type="entry name" value="Aminotrans_II_pyridoxalP_BS"/>
</dbReference>
<dbReference type="InterPro" id="IPR005861">
    <property type="entry name" value="HisP_aminotrans"/>
</dbReference>
<dbReference type="Gene3D" id="3.40.640.10">
    <property type="entry name" value="Type I PLP-dependent aspartate aminotransferase-like (Major domain)"/>
    <property type="match status" value="1"/>
</dbReference>
<dbReference type="SUPFAM" id="SSF53383">
    <property type="entry name" value="PLP-dependent transferases"/>
    <property type="match status" value="1"/>
</dbReference>
<dbReference type="EC" id="2.6.1.9" evidence="9"/>
<evidence type="ECO:0000256" key="5">
    <source>
        <dbReference type="ARBA" id="ARBA00022898"/>
    </source>
</evidence>
<keyword evidence="3" id="KW-0028">Amino-acid biosynthesis</keyword>
<dbReference type="NCBIfam" id="TIGR01141">
    <property type="entry name" value="hisC"/>
    <property type="match status" value="1"/>
</dbReference>
<accession>A0A645AY88</accession>
<comment type="cofactor">
    <cofactor evidence="1">
        <name>pyridoxal 5'-phosphate</name>
        <dbReference type="ChEBI" id="CHEBI:597326"/>
    </cofactor>
</comment>
<dbReference type="CDD" id="cd00609">
    <property type="entry name" value="AAT_like"/>
    <property type="match status" value="1"/>
</dbReference>
<dbReference type="GO" id="GO:0000105">
    <property type="term" value="P:L-histidine biosynthetic process"/>
    <property type="evidence" value="ECO:0007669"/>
    <property type="project" value="UniProtKB-KW"/>
</dbReference>
<dbReference type="EMBL" id="VSSQ01016613">
    <property type="protein sequence ID" value="MPM58140.1"/>
    <property type="molecule type" value="Genomic_DNA"/>
</dbReference>
<evidence type="ECO:0000256" key="7">
    <source>
        <dbReference type="ARBA" id="ARBA00029440"/>
    </source>
</evidence>
<gene>
    <name evidence="9" type="primary">hisC_48</name>
    <name evidence="9" type="ORF">SDC9_104969</name>
</gene>
<comment type="caution">
    <text evidence="9">The sequence shown here is derived from an EMBL/GenBank/DDBJ whole genome shotgun (WGS) entry which is preliminary data.</text>
</comment>
<dbReference type="PROSITE" id="PS00599">
    <property type="entry name" value="AA_TRANSFER_CLASS_2"/>
    <property type="match status" value="1"/>
</dbReference>
<name>A0A645AY88_9ZZZZ</name>
<dbReference type="InterPro" id="IPR004839">
    <property type="entry name" value="Aminotransferase_I/II_large"/>
</dbReference>
<feature type="domain" description="Aminotransferase class I/classII large" evidence="8">
    <location>
        <begin position="34"/>
        <end position="336"/>
    </location>
</feature>
<dbReference type="Pfam" id="PF00155">
    <property type="entry name" value="Aminotran_1_2"/>
    <property type="match status" value="1"/>
</dbReference>
<sequence length="341" mass="38736">MKEKQSVKELQPYVVNPIVCSVKLDANEGSKNLFKDLVKQLGEEFYLNFYPDDSYIDLKKAISNYVGCKTSNICVGNGSSELLDLCIKTFVDRDELILSLDPSFSMYSIYAKIFDTKYMGAESEENFVINPDKIINAIKENDPKVSIICNPNNPTGSMIKKDDVIRIIKSTDNIVIVDEAYMEFGDESVVEEIENYENLIVVKTLSKAFSMAGIRTGYLLASEELVKTVEKVRPPYNLNSVSAFLATKALGEKDKMLSYVKKIKKEREKVYKSLSDMNVKVFPSGANFVFFYSDIKNLEEKLVKEDVLIRKFGGKLDNHYRVTIGSEDENNEFIKAMKKFV</sequence>
<comment type="pathway">
    <text evidence="7">Amino-acid biosynthesis.</text>
</comment>
<evidence type="ECO:0000313" key="9">
    <source>
        <dbReference type="EMBL" id="MPM58140.1"/>
    </source>
</evidence>
<evidence type="ECO:0000256" key="3">
    <source>
        <dbReference type="ARBA" id="ARBA00022605"/>
    </source>
</evidence>
<organism evidence="9">
    <name type="scientific">bioreactor metagenome</name>
    <dbReference type="NCBI Taxonomy" id="1076179"/>
    <lineage>
        <taxon>unclassified sequences</taxon>
        <taxon>metagenomes</taxon>
        <taxon>ecological metagenomes</taxon>
    </lineage>
</organism>
<dbReference type="PANTHER" id="PTHR42885:SF2">
    <property type="entry name" value="HISTIDINOL-PHOSPHATE AMINOTRANSFERASE"/>
    <property type="match status" value="1"/>
</dbReference>
<dbReference type="InterPro" id="IPR015424">
    <property type="entry name" value="PyrdxlP-dep_Trfase"/>
</dbReference>
<keyword evidence="5" id="KW-0663">Pyridoxal phosphate</keyword>
<dbReference type="InterPro" id="IPR015422">
    <property type="entry name" value="PyrdxlP-dep_Trfase_small"/>
</dbReference>
<evidence type="ECO:0000256" key="1">
    <source>
        <dbReference type="ARBA" id="ARBA00001933"/>
    </source>
</evidence>
<dbReference type="GO" id="GO:0004400">
    <property type="term" value="F:histidinol-phosphate transaminase activity"/>
    <property type="evidence" value="ECO:0007669"/>
    <property type="project" value="UniProtKB-EC"/>
</dbReference>
<evidence type="ECO:0000259" key="8">
    <source>
        <dbReference type="Pfam" id="PF00155"/>
    </source>
</evidence>
<keyword evidence="4 9" id="KW-0808">Transferase</keyword>
<protein>
    <submittedName>
        <fullName evidence="9">Histidinol-phosphate aminotransferase</fullName>
        <ecNumber evidence="9">2.6.1.9</ecNumber>
    </submittedName>
</protein>
<evidence type="ECO:0000256" key="2">
    <source>
        <dbReference type="ARBA" id="ARBA00022576"/>
    </source>
</evidence>
<keyword evidence="2 9" id="KW-0032">Aminotransferase</keyword>
<dbReference type="PANTHER" id="PTHR42885">
    <property type="entry name" value="HISTIDINOL-PHOSPHATE AMINOTRANSFERASE-RELATED"/>
    <property type="match status" value="1"/>
</dbReference>
<proteinExistence type="inferred from homology"/>
<dbReference type="InterPro" id="IPR015421">
    <property type="entry name" value="PyrdxlP-dep_Trfase_major"/>
</dbReference>
<dbReference type="HAMAP" id="MF_01023">
    <property type="entry name" value="HisC_aminotrans_2"/>
    <property type="match status" value="1"/>
</dbReference>
<evidence type="ECO:0000256" key="6">
    <source>
        <dbReference type="ARBA" id="ARBA00023102"/>
    </source>
</evidence>